<evidence type="ECO:0000256" key="4">
    <source>
        <dbReference type="SAM" id="Phobius"/>
    </source>
</evidence>
<feature type="transmembrane region" description="Helical" evidence="4">
    <location>
        <begin position="121"/>
        <end position="145"/>
    </location>
</feature>
<keyword evidence="4" id="KW-0472">Membrane</keyword>
<accession>A0A7K0FS12</accession>
<dbReference type="Pfam" id="PF12833">
    <property type="entry name" value="HTH_18"/>
    <property type="match status" value="1"/>
</dbReference>
<dbReference type="InterPro" id="IPR018060">
    <property type="entry name" value="HTH_AraC"/>
</dbReference>
<feature type="transmembrane region" description="Helical" evidence="4">
    <location>
        <begin position="30"/>
        <end position="49"/>
    </location>
</feature>
<feature type="transmembrane region" description="Helical" evidence="4">
    <location>
        <begin position="61"/>
        <end position="80"/>
    </location>
</feature>
<dbReference type="SMART" id="SM00342">
    <property type="entry name" value="HTH_ARAC"/>
    <property type="match status" value="1"/>
</dbReference>
<reference evidence="6 7" key="1">
    <citation type="submission" date="2019-11" db="EMBL/GenBank/DDBJ databases">
        <authorList>
            <person name="Cheng Q."/>
            <person name="Yang Z."/>
        </authorList>
    </citation>
    <scope>NUCLEOTIDE SEQUENCE [LARGE SCALE GENOMIC DNA]</scope>
    <source>
        <strain evidence="6 7">HX-22-1</strain>
    </source>
</reference>
<dbReference type="GO" id="GO:0043565">
    <property type="term" value="F:sequence-specific DNA binding"/>
    <property type="evidence" value="ECO:0007669"/>
    <property type="project" value="InterPro"/>
</dbReference>
<dbReference type="AlphaFoldDB" id="A0A7K0FS12"/>
<evidence type="ECO:0000256" key="2">
    <source>
        <dbReference type="ARBA" id="ARBA00023125"/>
    </source>
</evidence>
<dbReference type="GO" id="GO:0003700">
    <property type="term" value="F:DNA-binding transcription factor activity"/>
    <property type="evidence" value="ECO:0007669"/>
    <property type="project" value="InterPro"/>
</dbReference>
<keyword evidence="1" id="KW-0805">Transcription regulation</keyword>
<comment type="caution">
    <text evidence="6">The sequence shown here is derived from an EMBL/GenBank/DDBJ whole genome shotgun (WGS) entry which is preliminary data.</text>
</comment>
<keyword evidence="7" id="KW-1185">Reference proteome</keyword>
<dbReference type="SUPFAM" id="SSF46689">
    <property type="entry name" value="Homeodomain-like"/>
    <property type="match status" value="1"/>
</dbReference>
<name>A0A7K0FS12_9SPHI</name>
<feature type="transmembrane region" description="Helical" evidence="4">
    <location>
        <begin position="6"/>
        <end position="23"/>
    </location>
</feature>
<proteinExistence type="predicted"/>
<feature type="domain" description="HTH araC/xylS-type" evidence="5">
    <location>
        <begin position="250"/>
        <end position="362"/>
    </location>
</feature>
<feature type="transmembrane region" description="Helical" evidence="4">
    <location>
        <begin position="201"/>
        <end position="222"/>
    </location>
</feature>
<evidence type="ECO:0000259" key="5">
    <source>
        <dbReference type="PROSITE" id="PS01124"/>
    </source>
</evidence>
<feature type="transmembrane region" description="Helical" evidence="4">
    <location>
        <begin position="166"/>
        <end position="186"/>
    </location>
</feature>
<dbReference type="EMBL" id="WKJI01000008">
    <property type="protein sequence ID" value="MRX48786.1"/>
    <property type="molecule type" value="Genomic_DNA"/>
</dbReference>
<dbReference type="Proteomes" id="UP000462931">
    <property type="component" value="Unassembled WGS sequence"/>
</dbReference>
<gene>
    <name evidence="6" type="ORF">GJJ64_16440</name>
</gene>
<sequence length="365" mass="43258">MLSALYIWACFQGLFFGISILIMKFTRANFFLSLFYVLTSVYIGNQYLLRFADFLDTHPEFVFLSDYIDISLGPIVYIYMLLILNRRYPKHLWLYFLPTILVILFTSYFLVFKWLPFSYNLYIGTAYHDIVLLAVVISYTVYAILYIRKVKAYQLKEFNKKEVVDWLKLLFIIFFLKMITAYFILIKNQFLPSFRTQLNPILEMVLVITDSIILLLAGIYALKEPQLLQMDKIELFNITISKKNKLKLSEEEILLYKSNLNKAIDIDKIYKQWDLNEKGLAKALNVQPYILSIFLNEHLGQTFNEFINYKRIEEAKKLLLNPKTMNDKMYTIALESGYNSESVFYTNFKKFTGFTPRQFQKSQLN</sequence>
<dbReference type="PANTHER" id="PTHR43280">
    <property type="entry name" value="ARAC-FAMILY TRANSCRIPTIONAL REGULATOR"/>
    <property type="match status" value="1"/>
</dbReference>
<feature type="transmembrane region" description="Helical" evidence="4">
    <location>
        <begin position="92"/>
        <end position="115"/>
    </location>
</feature>
<dbReference type="Gene3D" id="1.10.10.60">
    <property type="entry name" value="Homeodomain-like"/>
    <property type="match status" value="2"/>
</dbReference>
<dbReference type="InterPro" id="IPR009057">
    <property type="entry name" value="Homeodomain-like_sf"/>
</dbReference>
<keyword evidence="4" id="KW-1133">Transmembrane helix</keyword>
<keyword evidence="2" id="KW-0238">DNA-binding</keyword>
<evidence type="ECO:0000313" key="6">
    <source>
        <dbReference type="EMBL" id="MRX48786.1"/>
    </source>
</evidence>
<protein>
    <submittedName>
        <fullName evidence="6">Helix-turn-helix domain-containing protein</fullName>
    </submittedName>
</protein>
<organism evidence="6 7">
    <name type="scientific">Pedobacter puniceum</name>
    <dbReference type="NCBI Taxonomy" id="2666136"/>
    <lineage>
        <taxon>Bacteria</taxon>
        <taxon>Pseudomonadati</taxon>
        <taxon>Bacteroidota</taxon>
        <taxon>Sphingobacteriia</taxon>
        <taxon>Sphingobacteriales</taxon>
        <taxon>Sphingobacteriaceae</taxon>
        <taxon>Pedobacter</taxon>
    </lineage>
</organism>
<evidence type="ECO:0000256" key="1">
    <source>
        <dbReference type="ARBA" id="ARBA00023015"/>
    </source>
</evidence>
<evidence type="ECO:0000313" key="7">
    <source>
        <dbReference type="Proteomes" id="UP000462931"/>
    </source>
</evidence>
<evidence type="ECO:0000256" key="3">
    <source>
        <dbReference type="ARBA" id="ARBA00023163"/>
    </source>
</evidence>
<keyword evidence="4" id="KW-0812">Transmembrane</keyword>
<dbReference type="PROSITE" id="PS00041">
    <property type="entry name" value="HTH_ARAC_FAMILY_1"/>
    <property type="match status" value="1"/>
</dbReference>
<dbReference type="PANTHER" id="PTHR43280:SF29">
    <property type="entry name" value="ARAC-FAMILY TRANSCRIPTIONAL REGULATOR"/>
    <property type="match status" value="1"/>
</dbReference>
<keyword evidence="3" id="KW-0804">Transcription</keyword>
<dbReference type="PROSITE" id="PS01124">
    <property type="entry name" value="HTH_ARAC_FAMILY_2"/>
    <property type="match status" value="1"/>
</dbReference>
<dbReference type="InterPro" id="IPR018062">
    <property type="entry name" value="HTH_AraC-typ_CS"/>
</dbReference>